<accession>A0A9D6V6S2</accession>
<dbReference type="InterPro" id="IPR015867">
    <property type="entry name" value="N-reg_PII/ATP_PRibTrfase_C"/>
</dbReference>
<sequence length="108" mass="12653">MNPYIICLVTIDDIEKAALIARVLVEKKLVACVNIIPQIRSIYWWKERLCDEAEHLLIIKTRRDLFDKLKSNIKDMHPYEVPEIIALEISDGLTEYLKWIDESTIPNT</sequence>
<dbReference type="Proteomes" id="UP000807825">
    <property type="component" value="Unassembled WGS sequence"/>
</dbReference>
<dbReference type="Gene3D" id="3.30.70.120">
    <property type="match status" value="1"/>
</dbReference>
<dbReference type="GO" id="GO:0010038">
    <property type="term" value="P:response to metal ion"/>
    <property type="evidence" value="ECO:0007669"/>
    <property type="project" value="InterPro"/>
</dbReference>
<evidence type="ECO:0000313" key="3">
    <source>
        <dbReference type="Proteomes" id="UP000807825"/>
    </source>
</evidence>
<evidence type="ECO:0000313" key="2">
    <source>
        <dbReference type="EMBL" id="MBI5252589.1"/>
    </source>
</evidence>
<proteinExistence type="inferred from homology"/>
<comment type="similarity">
    <text evidence="1">Belongs to the CutA family.</text>
</comment>
<dbReference type="AlphaFoldDB" id="A0A9D6V6S2"/>
<gene>
    <name evidence="2" type="ORF">HY912_24095</name>
</gene>
<comment type="caution">
    <text evidence="2">The sequence shown here is derived from an EMBL/GenBank/DDBJ whole genome shotgun (WGS) entry which is preliminary data.</text>
</comment>
<dbReference type="InterPro" id="IPR004323">
    <property type="entry name" value="Ion_tolerance_CutA"/>
</dbReference>
<organism evidence="2 3">
    <name type="scientific">Desulfomonile tiedjei</name>
    <dbReference type="NCBI Taxonomy" id="2358"/>
    <lineage>
        <taxon>Bacteria</taxon>
        <taxon>Pseudomonadati</taxon>
        <taxon>Thermodesulfobacteriota</taxon>
        <taxon>Desulfomonilia</taxon>
        <taxon>Desulfomonilales</taxon>
        <taxon>Desulfomonilaceae</taxon>
        <taxon>Desulfomonile</taxon>
    </lineage>
</organism>
<dbReference type="PANTHER" id="PTHR23419">
    <property type="entry name" value="DIVALENT CATION TOLERANCE CUTA-RELATED"/>
    <property type="match status" value="1"/>
</dbReference>
<dbReference type="PANTHER" id="PTHR23419:SF8">
    <property type="entry name" value="FI09726P"/>
    <property type="match status" value="1"/>
</dbReference>
<evidence type="ECO:0000256" key="1">
    <source>
        <dbReference type="ARBA" id="ARBA00010169"/>
    </source>
</evidence>
<name>A0A9D6V6S2_9BACT</name>
<dbReference type="Pfam" id="PF03091">
    <property type="entry name" value="CutA1"/>
    <property type="match status" value="1"/>
</dbReference>
<dbReference type="InterPro" id="IPR011322">
    <property type="entry name" value="N-reg_PII-like_a/b"/>
</dbReference>
<dbReference type="EMBL" id="JACRDE010000625">
    <property type="protein sequence ID" value="MBI5252589.1"/>
    <property type="molecule type" value="Genomic_DNA"/>
</dbReference>
<protein>
    <submittedName>
        <fullName evidence="2">Divalent-cation tolerance protein CutA</fullName>
    </submittedName>
</protein>
<reference evidence="2" key="1">
    <citation type="submission" date="2020-07" db="EMBL/GenBank/DDBJ databases">
        <title>Huge and variable diversity of episymbiotic CPR bacteria and DPANN archaea in groundwater ecosystems.</title>
        <authorList>
            <person name="He C.Y."/>
            <person name="Keren R."/>
            <person name="Whittaker M."/>
            <person name="Farag I.F."/>
            <person name="Doudna J."/>
            <person name="Cate J.H.D."/>
            <person name="Banfield J.F."/>
        </authorList>
    </citation>
    <scope>NUCLEOTIDE SEQUENCE</scope>
    <source>
        <strain evidence="2">NC_groundwater_1664_Pr3_B-0.1um_52_9</strain>
    </source>
</reference>
<dbReference type="GO" id="GO:0005507">
    <property type="term" value="F:copper ion binding"/>
    <property type="evidence" value="ECO:0007669"/>
    <property type="project" value="TreeGrafter"/>
</dbReference>
<dbReference type="SUPFAM" id="SSF54913">
    <property type="entry name" value="GlnB-like"/>
    <property type="match status" value="1"/>
</dbReference>